<dbReference type="GO" id="GO:0005524">
    <property type="term" value="F:ATP binding"/>
    <property type="evidence" value="ECO:0007669"/>
    <property type="project" value="UniProtKB-UniRule"/>
</dbReference>
<feature type="domain" description="Protein kinase" evidence="11">
    <location>
        <begin position="21"/>
        <end position="287"/>
    </location>
</feature>
<accession>W4KK60</accession>
<evidence type="ECO:0000256" key="4">
    <source>
        <dbReference type="ARBA" id="ARBA00022741"/>
    </source>
</evidence>
<comment type="catalytic activity">
    <reaction evidence="8">
        <text>L-seryl-[protein] + ATP = O-phospho-L-seryl-[protein] + ADP + H(+)</text>
        <dbReference type="Rhea" id="RHEA:17989"/>
        <dbReference type="Rhea" id="RHEA-COMP:9863"/>
        <dbReference type="Rhea" id="RHEA-COMP:11604"/>
        <dbReference type="ChEBI" id="CHEBI:15378"/>
        <dbReference type="ChEBI" id="CHEBI:29999"/>
        <dbReference type="ChEBI" id="CHEBI:30616"/>
        <dbReference type="ChEBI" id="CHEBI:83421"/>
        <dbReference type="ChEBI" id="CHEBI:456216"/>
        <dbReference type="EC" id="2.7.11.1"/>
    </reaction>
</comment>
<dbReference type="GeneID" id="20669728"/>
<dbReference type="OrthoDB" id="541276at2759"/>
<dbReference type="PROSITE" id="PS00108">
    <property type="entry name" value="PROTEIN_KINASE_ST"/>
    <property type="match status" value="1"/>
</dbReference>
<reference evidence="12 13" key="1">
    <citation type="journal article" date="2012" name="New Phytol.">
        <title>Insight into trade-off between wood decay and parasitism from the genome of a fungal forest pathogen.</title>
        <authorList>
            <person name="Olson A."/>
            <person name="Aerts A."/>
            <person name="Asiegbu F."/>
            <person name="Belbahri L."/>
            <person name="Bouzid O."/>
            <person name="Broberg A."/>
            <person name="Canback B."/>
            <person name="Coutinho P.M."/>
            <person name="Cullen D."/>
            <person name="Dalman K."/>
            <person name="Deflorio G."/>
            <person name="van Diepen L.T."/>
            <person name="Dunand C."/>
            <person name="Duplessis S."/>
            <person name="Durling M."/>
            <person name="Gonthier P."/>
            <person name="Grimwood J."/>
            <person name="Fossdal C.G."/>
            <person name="Hansson D."/>
            <person name="Henrissat B."/>
            <person name="Hietala A."/>
            <person name="Himmelstrand K."/>
            <person name="Hoffmeister D."/>
            <person name="Hogberg N."/>
            <person name="James T.Y."/>
            <person name="Karlsson M."/>
            <person name="Kohler A."/>
            <person name="Kues U."/>
            <person name="Lee Y.H."/>
            <person name="Lin Y.C."/>
            <person name="Lind M."/>
            <person name="Lindquist E."/>
            <person name="Lombard V."/>
            <person name="Lucas S."/>
            <person name="Lunden K."/>
            <person name="Morin E."/>
            <person name="Murat C."/>
            <person name="Park J."/>
            <person name="Raffaello T."/>
            <person name="Rouze P."/>
            <person name="Salamov A."/>
            <person name="Schmutz J."/>
            <person name="Solheim H."/>
            <person name="Stahlberg J."/>
            <person name="Velez H."/>
            <person name="de Vries R.P."/>
            <person name="Wiebenga A."/>
            <person name="Woodward S."/>
            <person name="Yakovlev I."/>
            <person name="Garbelotto M."/>
            <person name="Martin F."/>
            <person name="Grigoriev I.V."/>
            <person name="Stenlid J."/>
        </authorList>
    </citation>
    <scope>NUCLEOTIDE SEQUENCE [LARGE SCALE GENOMIC DNA]</scope>
    <source>
        <strain evidence="12 13">TC 32-1</strain>
    </source>
</reference>
<dbReference type="KEGG" id="hir:HETIRDRAFT_309898"/>
<proteinExistence type="inferred from homology"/>
<dbReference type="InParanoid" id="W4KK60"/>
<evidence type="ECO:0000256" key="8">
    <source>
        <dbReference type="ARBA" id="ARBA00048679"/>
    </source>
</evidence>
<evidence type="ECO:0000256" key="6">
    <source>
        <dbReference type="ARBA" id="ARBA00022840"/>
    </source>
</evidence>
<sequence>MPRISDIIPDFTGCSIDNGSLRLVEKLGTGAFAVVYRALTSPLTPTEYAVKCVKKFKAGSRIAESQKLEAKLHQLVLGPRNIVHVHRVLEDRGYIYIVMDLWTSGDLMSSIADRCMYYQKDELLKQAFVQLIDAVESCHDKGVYHRDLKPGNVLCSEDGSEVSLADFGLATTQIYTEDFGLGSRSYTSPESRDESVTRIPFSSAKFDIWALGIVLVYMLTGRHPWRVAHPDDAEFMQYIRDPDFFRDRYPLSQETDAILRRVLAANPATRIELFELREEVLKVETFFMSDEDIVGASERVRRVADDCANKAGLLDSAGVSCYETAPSLIFSGPSASDAECEAPPTPQIPMACLPEVYAKLEAIKAEHADGFSLPSGNNMDDPVVAG</sequence>
<keyword evidence="3" id="KW-0808">Transferase</keyword>
<dbReference type="eggNOG" id="KOG0583">
    <property type="taxonomic scope" value="Eukaryota"/>
</dbReference>
<keyword evidence="5" id="KW-0418">Kinase</keyword>
<evidence type="ECO:0000256" key="10">
    <source>
        <dbReference type="RuleBase" id="RU000304"/>
    </source>
</evidence>
<keyword evidence="13" id="KW-1185">Reference proteome</keyword>
<evidence type="ECO:0000313" key="12">
    <source>
        <dbReference type="EMBL" id="ETW85431.1"/>
    </source>
</evidence>
<dbReference type="EMBL" id="KI925455">
    <property type="protein sequence ID" value="ETW85431.1"/>
    <property type="molecule type" value="Genomic_DNA"/>
</dbReference>
<evidence type="ECO:0000256" key="9">
    <source>
        <dbReference type="PROSITE-ProRule" id="PRU10141"/>
    </source>
</evidence>
<dbReference type="AlphaFoldDB" id="W4KK60"/>
<evidence type="ECO:0000313" key="13">
    <source>
        <dbReference type="Proteomes" id="UP000030671"/>
    </source>
</evidence>
<dbReference type="InterPro" id="IPR000719">
    <property type="entry name" value="Prot_kinase_dom"/>
</dbReference>
<evidence type="ECO:0000256" key="5">
    <source>
        <dbReference type="ARBA" id="ARBA00022777"/>
    </source>
</evidence>
<dbReference type="GO" id="GO:0007165">
    <property type="term" value="P:signal transduction"/>
    <property type="evidence" value="ECO:0007669"/>
    <property type="project" value="TreeGrafter"/>
</dbReference>
<dbReference type="STRING" id="747525.W4KK60"/>
<protein>
    <recommendedName>
        <fullName evidence="1">non-specific serine/threonine protein kinase</fullName>
        <ecNumber evidence="1">2.7.11.1</ecNumber>
    </recommendedName>
</protein>
<gene>
    <name evidence="12" type="ORF">HETIRDRAFT_309898</name>
</gene>
<evidence type="ECO:0000256" key="1">
    <source>
        <dbReference type="ARBA" id="ARBA00012513"/>
    </source>
</evidence>
<dbReference type="GO" id="GO:0004674">
    <property type="term" value="F:protein serine/threonine kinase activity"/>
    <property type="evidence" value="ECO:0007669"/>
    <property type="project" value="UniProtKB-KW"/>
</dbReference>
<comment type="catalytic activity">
    <reaction evidence="7">
        <text>L-threonyl-[protein] + ATP = O-phospho-L-threonyl-[protein] + ADP + H(+)</text>
        <dbReference type="Rhea" id="RHEA:46608"/>
        <dbReference type="Rhea" id="RHEA-COMP:11060"/>
        <dbReference type="Rhea" id="RHEA-COMP:11605"/>
        <dbReference type="ChEBI" id="CHEBI:15378"/>
        <dbReference type="ChEBI" id="CHEBI:30013"/>
        <dbReference type="ChEBI" id="CHEBI:30616"/>
        <dbReference type="ChEBI" id="CHEBI:61977"/>
        <dbReference type="ChEBI" id="CHEBI:456216"/>
        <dbReference type="EC" id="2.7.11.1"/>
    </reaction>
</comment>
<dbReference type="Gene3D" id="1.10.510.10">
    <property type="entry name" value="Transferase(Phosphotransferase) domain 1"/>
    <property type="match status" value="1"/>
</dbReference>
<dbReference type="PROSITE" id="PS50011">
    <property type="entry name" value="PROTEIN_KINASE_DOM"/>
    <property type="match status" value="1"/>
</dbReference>
<evidence type="ECO:0000259" key="11">
    <source>
        <dbReference type="PROSITE" id="PS50011"/>
    </source>
</evidence>
<evidence type="ECO:0000256" key="7">
    <source>
        <dbReference type="ARBA" id="ARBA00047899"/>
    </source>
</evidence>
<dbReference type="EC" id="2.7.11.1" evidence="1"/>
<name>W4KK60_HETIT</name>
<dbReference type="PANTHER" id="PTHR43895:SF32">
    <property type="entry name" value="SERINE_THREONINE-PROTEIN KINASE CHK1"/>
    <property type="match status" value="1"/>
</dbReference>
<comment type="similarity">
    <text evidence="10">Belongs to the protein kinase superfamily.</text>
</comment>
<dbReference type="HOGENOM" id="CLU_000288_172_3_1"/>
<keyword evidence="2 10" id="KW-0723">Serine/threonine-protein kinase</keyword>
<feature type="binding site" evidence="9">
    <location>
        <position position="55"/>
    </location>
    <ligand>
        <name>ATP</name>
        <dbReference type="ChEBI" id="CHEBI:30616"/>
    </ligand>
</feature>
<dbReference type="Proteomes" id="UP000030671">
    <property type="component" value="Unassembled WGS sequence"/>
</dbReference>
<dbReference type="SMART" id="SM00220">
    <property type="entry name" value="S_TKc"/>
    <property type="match status" value="1"/>
</dbReference>
<organism evidence="12 13">
    <name type="scientific">Heterobasidion irregulare (strain TC 32-1)</name>
    <dbReference type="NCBI Taxonomy" id="747525"/>
    <lineage>
        <taxon>Eukaryota</taxon>
        <taxon>Fungi</taxon>
        <taxon>Dikarya</taxon>
        <taxon>Basidiomycota</taxon>
        <taxon>Agaricomycotina</taxon>
        <taxon>Agaricomycetes</taxon>
        <taxon>Russulales</taxon>
        <taxon>Bondarzewiaceae</taxon>
        <taxon>Heterobasidion</taxon>
        <taxon>Heterobasidion annosum species complex</taxon>
    </lineage>
</organism>
<dbReference type="Pfam" id="PF00069">
    <property type="entry name" value="Pkinase"/>
    <property type="match status" value="1"/>
</dbReference>
<evidence type="ECO:0000256" key="3">
    <source>
        <dbReference type="ARBA" id="ARBA00022679"/>
    </source>
</evidence>
<dbReference type="RefSeq" id="XP_009542294.1">
    <property type="nucleotide sequence ID" value="XM_009543999.1"/>
</dbReference>
<dbReference type="SUPFAM" id="SSF56112">
    <property type="entry name" value="Protein kinase-like (PK-like)"/>
    <property type="match status" value="1"/>
</dbReference>
<evidence type="ECO:0000256" key="2">
    <source>
        <dbReference type="ARBA" id="ARBA00022527"/>
    </source>
</evidence>
<dbReference type="InterPro" id="IPR011009">
    <property type="entry name" value="Kinase-like_dom_sf"/>
</dbReference>
<keyword evidence="4 9" id="KW-0547">Nucleotide-binding</keyword>
<dbReference type="PANTHER" id="PTHR43895">
    <property type="entry name" value="CALCIUM/CALMODULIN-DEPENDENT PROTEIN KINASE KINASE-RELATED"/>
    <property type="match status" value="1"/>
</dbReference>
<dbReference type="InterPro" id="IPR017441">
    <property type="entry name" value="Protein_kinase_ATP_BS"/>
</dbReference>
<dbReference type="InterPro" id="IPR008271">
    <property type="entry name" value="Ser/Thr_kinase_AS"/>
</dbReference>
<keyword evidence="6 9" id="KW-0067">ATP-binding</keyword>
<dbReference type="PROSITE" id="PS00107">
    <property type="entry name" value="PROTEIN_KINASE_ATP"/>
    <property type="match status" value="1"/>
</dbReference>